<evidence type="ECO:0000313" key="7">
    <source>
        <dbReference type="Proteomes" id="UP000479756"/>
    </source>
</evidence>
<name>A0A7C9TPC0_9MICO</name>
<dbReference type="Proteomes" id="UP000479756">
    <property type="component" value="Unassembled WGS sequence"/>
</dbReference>
<dbReference type="PANTHER" id="PTHR39192:SF1">
    <property type="entry name" value="IRON UPTAKE SYSTEM COMPONENT EFEO"/>
    <property type="match status" value="1"/>
</dbReference>
<dbReference type="AlphaFoldDB" id="A0A7C9TPC0"/>
<evidence type="ECO:0000256" key="3">
    <source>
        <dbReference type="ARBA" id="ARBA00022729"/>
    </source>
</evidence>
<comment type="subcellular location">
    <subcellularLocation>
        <location evidence="1">Cell envelope</location>
    </subcellularLocation>
</comment>
<evidence type="ECO:0000256" key="1">
    <source>
        <dbReference type="ARBA" id="ARBA00004196"/>
    </source>
</evidence>
<dbReference type="EMBL" id="JAAGWZ010000001">
    <property type="protein sequence ID" value="NEM90616.1"/>
    <property type="molecule type" value="Genomic_DNA"/>
</dbReference>
<dbReference type="InterPro" id="IPR053377">
    <property type="entry name" value="Iron_uptake_EfeM/EfeO"/>
</dbReference>
<feature type="chain" id="PRO_5039160220" evidence="4">
    <location>
        <begin position="26"/>
        <end position="417"/>
    </location>
</feature>
<organism evidence="6 7">
    <name type="scientific">Galbitalea soli</name>
    <dbReference type="NCBI Taxonomy" id="1268042"/>
    <lineage>
        <taxon>Bacteria</taxon>
        <taxon>Bacillati</taxon>
        <taxon>Actinomycetota</taxon>
        <taxon>Actinomycetes</taxon>
        <taxon>Micrococcales</taxon>
        <taxon>Microbacteriaceae</taxon>
        <taxon>Galbitalea</taxon>
    </lineage>
</organism>
<keyword evidence="6" id="KW-0449">Lipoprotein</keyword>
<proteinExistence type="inferred from homology"/>
<keyword evidence="7" id="KW-1185">Reference proteome</keyword>
<dbReference type="PANTHER" id="PTHR39192">
    <property type="entry name" value="IRON UPTAKE SYSTEM COMPONENT EFEO"/>
    <property type="match status" value="1"/>
</dbReference>
<dbReference type="PROSITE" id="PS51257">
    <property type="entry name" value="PROKAR_LIPOPROTEIN"/>
    <property type="match status" value="1"/>
</dbReference>
<feature type="signal peptide" evidence="4">
    <location>
        <begin position="1"/>
        <end position="25"/>
    </location>
</feature>
<dbReference type="InterPro" id="IPR034981">
    <property type="entry name" value="Imelysin-like_EfeO/Algp7"/>
</dbReference>
<dbReference type="Gene3D" id="1.20.1420.20">
    <property type="entry name" value="M75 peptidase, HXXE motif"/>
    <property type="match status" value="1"/>
</dbReference>
<dbReference type="CDD" id="cd14656">
    <property type="entry name" value="Imelysin-like_EfeO"/>
    <property type="match status" value="1"/>
</dbReference>
<dbReference type="GO" id="GO:0030313">
    <property type="term" value="C:cell envelope"/>
    <property type="evidence" value="ECO:0007669"/>
    <property type="project" value="UniProtKB-SubCell"/>
</dbReference>
<keyword evidence="3 4" id="KW-0732">Signal</keyword>
<dbReference type="RefSeq" id="WP_163472248.1">
    <property type="nucleotide sequence ID" value="NZ_JAAGWZ010000001.1"/>
</dbReference>
<dbReference type="InterPro" id="IPR038352">
    <property type="entry name" value="Imelysin_sf"/>
</dbReference>
<comment type="caution">
    <text evidence="6">The sequence shown here is derived from an EMBL/GenBank/DDBJ whole genome shotgun (WGS) entry which is preliminary data.</text>
</comment>
<evidence type="ECO:0000256" key="2">
    <source>
        <dbReference type="ARBA" id="ARBA00005989"/>
    </source>
</evidence>
<dbReference type="InterPro" id="IPR050894">
    <property type="entry name" value="EfeM/EfeO_iron_uptake"/>
</dbReference>
<feature type="domain" description="Imelysin-like" evidence="5">
    <location>
        <begin position="165"/>
        <end position="408"/>
    </location>
</feature>
<evidence type="ECO:0000313" key="6">
    <source>
        <dbReference type="EMBL" id="NEM90616.1"/>
    </source>
</evidence>
<gene>
    <name evidence="6" type="ORF">G3T37_04535</name>
</gene>
<accession>A0A7C9TPC0</accession>
<dbReference type="Pfam" id="PF09375">
    <property type="entry name" value="Peptidase_M75"/>
    <property type="match status" value="1"/>
</dbReference>
<evidence type="ECO:0000259" key="5">
    <source>
        <dbReference type="Pfam" id="PF09375"/>
    </source>
</evidence>
<evidence type="ECO:0000256" key="4">
    <source>
        <dbReference type="SAM" id="SignalP"/>
    </source>
</evidence>
<protein>
    <submittedName>
        <fullName evidence="6">EfeM/EfeO family lipoprotein</fullName>
    </submittedName>
</protein>
<comment type="similarity">
    <text evidence="2">Belongs to the EfeM/EfeO family.</text>
</comment>
<dbReference type="InterPro" id="IPR018976">
    <property type="entry name" value="Imelysin-like"/>
</dbReference>
<dbReference type="NCBIfam" id="NF041757">
    <property type="entry name" value="EfeO"/>
    <property type="match status" value="1"/>
</dbReference>
<sequence length="417" mass="43278">MTPVHRPRRLAAVGAGTLITALLLAGCASTAGSPGGASTASGSAALAEVVGGASQVRVTLDSSGAGDVCTMSSSRAKAGPVTFTVENRSATGITELELMSDQRILGEKENLVPGLAAVSFTVTLTGRSYQLYCPGASTELQTFTVTGTSTGGGNESVQEELATGTAGYAAYVTQEVDNMAAGVAALRRAIDAGDLTAAQRAYAQARPYYERIETDVDGFVLSGFDATDNAGNLDYLIDMRASNLDPAVGWHGFHAIERDLFGRAAITASTRALAAELVTNVGRLDSLSKTLSYKPEDLANGASDLLEEVQSSKITGEEEAYSHIDLVDFAGNLEGAQQAFAYLKPGLTLIDPALASSVQEEFSTVTELLARHRDASALGGYARYTAALREQAAPGLSRAVEALHERLATIAEKVATA</sequence>
<reference evidence="6 7" key="1">
    <citation type="journal article" date="2014" name="Int. J. Syst. Evol. Microbiol.">
        <title>Description of Galbitalea soli gen. nov., sp. nov., and Frondihabitans sucicola sp. nov.</title>
        <authorList>
            <person name="Kim S.J."/>
            <person name="Lim J.M."/>
            <person name="Ahn J.H."/>
            <person name="Weon H.Y."/>
            <person name="Hamada M."/>
            <person name="Suzuki K."/>
            <person name="Ahn T.Y."/>
            <person name="Kwon S.W."/>
        </authorList>
    </citation>
    <scope>NUCLEOTIDE SEQUENCE [LARGE SCALE GENOMIC DNA]</scope>
    <source>
        <strain evidence="6 7">NBRC 108727</strain>
    </source>
</reference>